<keyword evidence="4" id="KW-1185">Reference proteome</keyword>
<reference evidence="3" key="1">
    <citation type="submission" date="2021-06" db="EMBL/GenBank/DDBJ databases">
        <authorList>
            <person name="Kallberg Y."/>
            <person name="Tangrot J."/>
            <person name="Rosling A."/>
        </authorList>
    </citation>
    <scope>NUCLEOTIDE SEQUENCE</scope>
    <source>
        <strain evidence="3">CL551</strain>
    </source>
</reference>
<keyword evidence="2" id="KW-0472">Membrane</keyword>
<accession>A0A9N9HGD8</accession>
<proteinExistence type="predicted"/>
<organism evidence="3 4">
    <name type="scientific">Acaulospora morrowiae</name>
    <dbReference type="NCBI Taxonomy" id="94023"/>
    <lineage>
        <taxon>Eukaryota</taxon>
        <taxon>Fungi</taxon>
        <taxon>Fungi incertae sedis</taxon>
        <taxon>Mucoromycota</taxon>
        <taxon>Glomeromycotina</taxon>
        <taxon>Glomeromycetes</taxon>
        <taxon>Diversisporales</taxon>
        <taxon>Acaulosporaceae</taxon>
        <taxon>Acaulospora</taxon>
    </lineage>
</organism>
<feature type="compositionally biased region" description="Basic and acidic residues" evidence="1">
    <location>
        <begin position="1054"/>
        <end position="1064"/>
    </location>
</feature>
<evidence type="ECO:0000256" key="1">
    <source>
        <dbReference type="SAM" id="MobiDB-lite"/>
    </source>
</evidence>
<evidence type="ECO:0000313" key="4">
    <source>
        <dbReference type="Proteomes" id="UP000789342"/>
    </source>
</evidence>
<dbReference type="AlphaFoldDB" id="A0A9N9HGD8"/>
<comment type="caution">
    <text evidence="3">The sequence shown here is derived from an EMBL/GenBank/DDBJ whole genome shotgun (WGS) entry which is preliminary data.</text>
</comment>
<dbReference type="Proteomes" id="UP000789342">
    <property type="component" value="Unassembled WGS sequence"/>
</dbReference>
<feature type="non-terminal residue" evidence="3">
    <location>
        <position position="1"/>
    </location>
</feature>
<dbReference type="EMBL" id="CAJVPV010013511">
    <property type="protein sequence ID" value="CAG8678470.1"/>
    <property type="molecule type" value="Genomic_DNA"/>
</dbReference>
<sequence>IRALDLEKEFAITLYSVPRQMILMVVREIISCDPQYCLKVVYNPALFISNSLDINYREELIYTLKRLIMDSITGRDQVNELLRSTAKHIESCLESGESGYAFDKDFNTSAAVCDVLVDNMYSSPLYSGKFSKKTLKTQQKSPIPRTPKNIDSLYDASIIECLQLGRNFSLEGKKWFIHLLAIFDYLAFTILNIWVLLIGPIYAEAFGTMIAELDADDEAAISNILKFVREDNSRMLQPSKPTSRLTRISKRLHEDKIKYTETIERILAYDAVERIKYGDNKLNKHEEAFVLICRTIRQNLNYDTSFALRSFNSELSFKMNSSTTRPVKKDLDEFLQWANESVSIGLPGCASLLKLMIQYLDLFMGTSYNPKQISTLILENYLHIELYQSVKRIVKVYHKQGRFEVIKAAVELLIEVFSQTSFHVRAIFRDYILHDRPSNMPITSPTFEFWEIWPLDFEQRVTLICNQLVSSSDEPKSRLPQDDSIQLHIRNSLVLLSLISPYNLLRRLTWEAVQNKGQAPIIHQALCEIRTVCWTRVTQESPALLVMVFKEILAKADDGLIVLTRQHHKNWVSFIVLLLMGTNTKLPVEISLSETGEWGNVGTLIDTREYITHCVVPYLQNSTKIGREDTMNLSLSVLRTLLSPDTSKPPQTNMSWSLGSNPFILLNNVVLLFDQRKKGLISMTNFNVVYPLLKELLRLLTGYIESPGNDHDQNEMYMSDANNILNFYKESLEYGWTTQLFLRSFIKSCANHFRFDVNLPYVPALLFSFCELSDQEFSEVEDSVSRDSELTMNQCTLFLEACMTSADWCHKFSLALSNIKSVTKPHLRNIFRSVAPHSFCNVLSNSVEEESVIILDILIKNLISHGILSATELLTIDEEHKDINDSSTISELGIDERLSLCCVRYSLTKILPALQFYSTKTIKKTGLIAHEEDNCEFNQGIKDLRVVQNIIHVIKTCALKNTDSLNYLILLFYSTAQALLILSYSPKSEECLYIFLLYIVEMVDRTRTGVMYKEEREHSLTKETIISKPDVSYLAQNSNEPEPKSDTTGISEKLPLDDQQRDDQTGPVASASVKTSGYDNYSEWQKKIILCGIDKIKRQNGWRDA</sequence>
<evidence type="ECO:0000256" key="2">
    <source>
        <dbReference type="SAM" id="Phobius"/>
    </source>
</evidence>
<feature type="region of interest" description="Disordered" evidence="1">
    <location>
        <begin position="1032"/>
        <end position="1075"/>
    </location>
</feature>
<feature type="non-terminal residue" evidence="3">
    <location>
        <position position="1105"/>
    </location>
</feature>
<dbReference type="OrthoDB" id="2385910at2759"/>
<protein>
    <submittedName>
        <fullName evidence="3">4947_t:CDS:1</fullName>
    </submittedName>
</protein>
<evidence type="ECO:0000313" key="3">
    <source>
        <dbReference type="EMBL" id="CAG8678470.1"/>
    </source>
</evidence>
<keyword evidence="2" id="KW-0812">Transmembrane</keyword>
<gene>
    <name evidence="3" type="ORF">AMORRO_LOCUS11140</name>
</gene>
<name>A0A9N9HGD8_9GLOM</name>
<keyword evidence="2" id="KW-1133">Transmembrane helix</keyword>
<feature type="transmembrane region" description="Helical" evidence="2">
    <location>
        <begin position="175"/>
        <end position="197"/>
    </location>
</feature>
<feature type="compositionally biased region" description="Polar residues" evidence="1">
    <location>
        <begin position="1034"/>
        <end position="1050"/>
    </location>
</feature>